<comment type="subcellular location">
    <subcellularLocation>
        <location evidence="1">Membrane</location>
        <topology evidence="1">Single-pass membrane protein</topology>
    </subcellularLocation>
    <subcellularLocation>
        <location evidence="2">Mitochondrion membrane</location>
    </subcellularLocation>
</comment>
<evidence type="ECO:0000313" key="11">
    <source>
        <dbReference type="EMBL" id="ACO07590.1"/>
    </source>
</evidence>
<keyword evidence="5" id="KW-0053">Apoptosis</keyword>
<dbReference type="PANTHER" id="PTHR15186">
    <property type="entry name" value="RE48077P"/>
    <property type="match status" value="1"/>
</dbReference>
<organism evidence="11">
    <name type="scientific">Oncorhynchus mykiss</name>
    <name type="common">Rainbow trout</name>
    <name type="synonym">Salmo gairdneri</name>
    <dbReference type="NCBI Taxonomy" id="8022"/>
    <lineage>
        <taxon>Eukaryota</taxon>
        <taxon>Metazoa</taxon>
        <taxon>Chordata</taxon>
        <taxon>Craniata</taxon>
        <taxon>Vertebrata</taxon>
        <taxon>Euteleostomi</taxon>
        <taxon>Actinopterygii</taxon>
        <taxon>Neopterygii</taxon>
        <taxon>Teleostei</taxon>
        <taxon>Protacanthopterygii</taxon>
        <taxon>Salmoniformes</taxon>
        <taxon>Salmonidae</taxon>
        <taxon>Salmoninae</taxon>
        <taxon>Oncorhynchus</taxon>
    </lineage>
</organism>
<evidence type="ECO:0000256" key="4">
    <source>
        <dbReference type="ARBA" id="ARBA00022692"/>
    </source>
</evidence>
<dbReference type="EMBL" id="BT073166">
    <property type="protein sequence ID" value="ACO07590.1"/>
    <property type="molecule type" value="mRNA"/>
</dbReference>
<keyword evidence="4 10" id="KW-0812">Transmembrane</keyword>
<dbReference type="GO" id="GO:0043065">
    <property type="term" value="P:positive regulation of apoptotic process"/>
    <property type="evidence" value="ECO:0007669"/>
    <property type="project" value="InterPro"/>
</dbReference>
<reference evidence="11" key="1">
    <citation type="submission" date="2009-03" db="EMBL/GenBank/DDBJ databases">
        <title>Oncorhynchus mykiss ESTs and full-length cDNAs from Red Blood Cells.</title>
        <authorList>
            <consortium name="cGRASP (B.F. Koop &amp; W.S. Davidson)"/>
            <person name="Yasuike M."/>
            <person name="von Schalburg K."/>
            <person name="Cooper G."/>
            <person name="Leong J."/>
            <person name="Davidson W.S."/>
            <person name="Koop B.F."/>
        </authorList>
    </citation>
    <scope>NUCLEOTIDE SEQUENCE</scope>
    <source>
        <tissue evidence="11">Red blood cell</tissue>
    </source>
</reference>
<evidence type="ECO:0000256" key="2">
    <source>
        <dbReference type="ARBA" id="ARBA00004325"/>
    </source>
</evidence>
<evidence type="ECO:0000256" key="8">
    <source>
        <dbReference type="ARBA" id="ARBA00023136"/>
    </source>
</evidence>
<dbReference type="GO" id="GO:0042802">
    <property type="term" value="F:identical protein binding"/>
    <property type="evidence" value="ECO:0007669"/>
    <property type="project" value="UniProtKB-ARBA"/>
</dbReference>
<evidence type="ECO:0000256" key="6">
    <source>
        <dbReference type="ARBA" id="ARBA00022989"/>
    </source>
</evidence>
<evidence type="ECO:0000256" key="1">
    <source>
        <dbReference type="ARBA" id="ARBA00004167"/>
    </source>
</evidence>
<keyword evidence="6 10" id="KW-1133">Transmembrane helix</keyword>
<feature type="transmembrane region" description="Helical" evidence="10">
    <location>
        <begin position="143"/>
        <end position="165"/>
    </location>
</feature>
<proteinExistence type="evidence at transcript level"/>
<feature type="compositionally biased region" description="Polar residues" evidence="9">
    <location>
        <begin position="65"/>
        <end position="76"/>
    </location>
</feature>
<protein>
    <submittedName>
        <fullName evidence="11">BCL2/adenovirus E1B 19 kDa protein-interacting protein 3</fullName>
    </submittedName>
</protein>
<dbReference type="AlphaFoldDB" id="C1BEY7"/>
<feature type="region of interest" description="Disordered" evidence="9">
    <location>
        <begin position="52"/>
        <end position="82"/>
    </location>
</feature>
<name>C1BEY7_ONCMY</name>
<dbReference type="GO" id="GO:0097345">
    <property type="term" value="P:mitochondrial outer membrane permeabilization"/>
    <property type="evidence" value="ECO:0007669"/>
    <property type="project" value="TreeGrafter"/>
</dbReference>
<dbReference type="PANTHER" id="PTHR15186:SF4">
    <property type="entry name" value="BCL2_ADENOVIRUS E1B 19 KDA PROTEIN-INTERACTING PROTEIN 3"/>
    <property type="match status" value="1"/>
</dbReference>
<evidence type="ECO:0000256" key="9">
    <source>
        <dbReference type="SAM" id="MobiDB-lite"/>
    </source>
</evidence>
<dbReference type="GO" id="GO:0005635">
    <property type="term" value="C:nuclear envelope"/>
    <property type="evidence" value="ECO:0007669"/>
    <property type="project" value="TreeGrafter"/>
</dbReference>
<keyword evidence="8 10" id="KW-0472">Membrane</keyword>
<dbReference type="InterPro" id="IPR010548">
    <property type="entry name" value="BNIP3"/>
</dbReference>
<evidence type="ECO:0000256" key="3">
    <source>
        <dbReference type="ARBA" id="ARBA00007710"/>
    </source>
</evidence>
<evidence type="ECO:0000256" key="7">
    <source>
        <dbReference type="ARBA" id="ARBA00023128"/>
    </source>
</evidence>
<dbReference type="GO" id="GO:0005783">
    <property type="term" value="C:endoplasmic reticulum"/>
    <property type="evidence" value="ECO:0007669"/>
    <property type="project" value="TreeGrafter"/>
</dbReference>
<keyword evidence="7" id="KW-0496">Mitochondrion</keyword>
<sequence length="175" mass="19760">MSLQKEIPYEESLQGSWVELHYNTGSGSQVCQEQISTTALDVDLEKLLLDAQHESSRSTSRGSSQCDRGSEGNSSQSEEDNQEIIQEVENLLKKNADWIWDWSSRPENNPPKEFLLKHPRRSASLSIRKTNVMKKGGVLSPDFLKLFLPSLFISHILAVGLGIYIGRRLSTYSTY</sequence>
<dbReference type="GO" id="GO:0005741">
    <property type="term" value="C:mitochondrial outer membrane"/>
    <property type="evidence" value="ECO:0007669"/>
    <property type="project" value="TreeGrafter"/>
</dbReference>
<accession>C1BEY7</accession>
<comment type="similarity">
    <text evidence="3">Belongs to the NIP3 family.</text>
</comment>
<evidence type="ECO:0000256" key="5">
    <source>
        <dbReference type="ARBA" id="ARBA00022703"/>
    </source>
</evidence>
<dbReference type="Pfam" id="PF06553">
    <property type="entry name" value="BNIP3"/>
    <property type="match status" value="1"/>
</dbReference>
<evidence type="ECO:0000256" key="10">
    <source>
        <dbReference type="SAM" id="Phobius"/>
    </source>
</evidence>
<dbReference type="Gene3D" id="6.10.250.1020">
    <property type="match status" value="1"/>
</dbReference>
<gene>
    <name evidence="11" type="primary">BNIP3</name>
</gene>